<dbReference type="OrthoDB" id="1883087at2759"/>
<accession>A0A9Q0CDP6</accession>
<evidence type="ECO:0000313" key="3">
    <source>
        <dbReference type="Proteomes" id="UP001151287"/>
    </source>
</evidence>
<name>A0A9Q0CDP6_9POAL</name>
<dbReference type="CDD" id="cd00121">
    <property type="entry name" value="MATH"/>
    <property type="match status" value="2"/>
</dbReference>
<protein>
    <recommendedName>
        <fullName evidence="1">MATH domain-containing protein</fullName>
    </recommendedName>
</protein>
<dbReference type="InterPro" id="IPR002083">
    <property type="entry name" value="MATH/TRAF_dom"/>
</dbReference>
<dbReference type="PROSITE" id="PS50144">
    <property type="entry name" value="MATH"/>
    <property type="match status" value="2"/>
</dbReference>
<organism evidence="2 3">
    <name type="scientific">Rhynchospora breviuscula</name>
    <dbReference type="NCBI Taxonomy" id="2022672"/>
    <lineage>
        <taxon>Eukaryota</taxon>
        <taxon>Viridiplantae</taxon>
        <taxon>Streptophyta</taxon>
        <taxon>Embryophyta</taxon>
        <taxon>Tracheophyta</taxon>
        <taxon>Spermatophyta</taxon>
        <taxon>Magnoliopsida</taxon>
        <taxon>Liliopsida</taxon>
        <taxon>Poales</taxon>
        <taxon>Cyperaceae</taxon>
        <taxon>Cyperoideae</taxon>
        <taxon>Rhynchosporeae</taxon>
        <taxon>Rhynchospora</taxon>
    </lineage>
</organism>
<dbReference type="PANTHER" id="PTHR46162">
    <property type="entry name" value="TRAF-LIKE FAMILY PROTEIN"/>
    <property type="match status" value="1"/>
</dbReference>
<comment type="caution">
    <text evidence="2">The sequence shown here is derived from an EMBL/GenBank/DDBJ whole genome shotgun (WGS) entry which is preliminary data.</text>
</comment>
<keyword evidence="3" id="KW-1185">Reference proteome</keyword>
<dbReference type="Pfam" id="PF22486">
    <property type="entry name" value="MATH_2"/>
    <property type="match status" value="2"/>
</dbReference>
<dbReference type="EMBL" id="JAMQYH010000004">
    <property type="protein sequence ID" value="KAJ1692001.1"/>
    <property type="molecule type" value="Genomic_DNA"/>
</dbReference>
<reference evidence="2" key="1">
    <citation type="journal article" date="2022" name="Cell">
        <title>Repeat-based holocentromeres influence genome architecture and karyotype evolution.</title>
        <authorList>
            <person name="Hofstatter P.G."/>
            <person name="Thangavel G."/>
            <person name="Lux T."/>
            <person name="Neumann P."/>
            <person name="Vondrak T."/>
            <person name="Novak P."/>
            <person name="Zhang M."/>
            <person name="Costa L."/>
            <person name="Castellani M."/>
            <person name="Scott A."/>
            <person name="Toegelov H."/>
            <person name="Fuchs J."/>
            <person name="Mata-Sucre Y."/>
            <person name="Dias Y."/>
            <person name="Vanzela A.L.L."/>
            <person name="Huettel B."/>
            <person name="Almeida C.C.S."/>
            <person name="Simkova H."/>
            <person name="Souza G."/>
            <person name="Pedrosa-Harand A."/>
            <person name="Macas J."/>
            <person name="Mayer K.F.X."/>
            <person name="Houben A."/>
            <person name="Marques A."/>
        </authorList>
    </citation>
    <scope>NUCLEOTIDE SEQUENCE</scope>
    <source>
        <strain evidence="2">RhyBre1mFocal</strain>
    </source>
</reference>
<dbReference type="SMART" id="SM00061">
    <property type="entry name" value="MATH"/>
    <property type="match status" value="1"/>
</dbReference>
<sequence length="310" mass="34913">MGASNSSSLYETEPQKRNIFAWKIDGFTSLLEQGEGSTTTPFNMHGITWYLSLNPTDRKIGDTNSEKHVSLFVSVHVSPDYILETKFKYFIQSRKYGKHAEREVSHTYMVSSCECGVACMLPLETLKDPSAGFLVHDSIVVGVELQKFAKVPCNGLERISCVAKKKSSLSCNWCFEDFLELKEPTVTSDPFQNAGYTWRLKLKPEGGSNKEYISLYLVLDRSASKLPPSSGVMVDVVFSINKSQTDGYNKQRFRYNFTGSNTVWGLRNFISREEFKDPANGYLIKGRCTFNASITIFGSTNDHACIRQIN</sequence>
<dbReference type="Gene3D" id="2.60.210.10">
    <property type="entry name" value="Apoptosis, Tumor Necrosis Factor Receptor Associated Protein 2, Chain A"/>
    <property type="match status" value="2"/>
</dbReference>
<evidence type="ECO:0000313" key="2">
    <source>
        <dbReference type="EMBL" id="KAJ1692001.1"/>
    </source>
</evidence>
<dbReference type="AlphaFoldDB" id="A0A9Q0CDP6"/>
<feature type="domain" description="MATH" evidence="1">
    <location>
        <begin position="17"/>
        <end position="145"/>
    </location>
</feature>
<evidence type="ECO:0000259" key="1">
    <source>
        <dbReference type="PROSITE" id="PS50144"/>
    </source>
</evidence>
<proteinExistence type="predicted"/>
<feature type="domain" description="MATH" evidence="1">
    <location>
        <begin position="168"/>
        <end position="294"/>
    </location>
</feature>
<gene>
    <name evidence="2" type="ORF">LUZ63_016156</name>
</gene>
<dbReference type="PANTHER" id="PTHR46162:SF2">
    <property type="entry name" value="ANKYRIN REPEAT-CONTAINING PROTEIN-RELATED"/>
    <property type="match status" value="1"/>
</dbReference>
<dbReference type="SUPFAM" id="SSF49599">
    <property type="entry name" value="TRAF domain-like"/>
    <property type="match status" value="2"/>
</dbReference>
<dbReference type="Proteomes" id="UP001151287">
    <property type="component" value="Unassembled WGS sequence"/>
</dbReference>
<dbReference type="InterPro" id="IPR008974">
    <property type="entry name" value="TRAF-like"/>
</dbReference>